<dbReference type="GO" id="GO:0016747">
    <property type="term" value="F:acyltransferase activity, transferring groups other than amino-acyl groups"/>
    <property type="evidence" value="ECO:0007669"/>
    <property type="project" value="InterPro"/>
</dbReference>
<evidence type="ECO:0000259" key="3">
    <source>
        <dbReference type="PROSITE" id="PS51186"/>
    </source>
</evidence>
<accession>A0A367ESW9</accession>
<dbReference type="InterPro" id="IPR016181">
    <property type="entry name" value="Acyl_CoA_acyltransferase"/>
</dbReference>
<evidence type="ECO:0000256" key="1">
    <source>
        <dbReference type="ARBA" id="ARBA00022679"/>
    </source>
</evidence>
<keyword evidence="2" id="KW-0012">Acyltransferase</keyword>
<evidence type="ECO:0000256" key="2">
    <source>
        <dbReference type="ARBA" id="ARBA00023315"/>
    </source>
</evidence>
<proteinExistence type="predicted"/>
<dbReference type="EMBL" id="QOIL01000030">
    <property type="protein sequence ID" value="RCG21141.1"/>
    <property type="molecule type" value="Genomic_DNA"/>
</dbReference>
<dbReference type="AlphaFoldDB" id="A0A367ESW9"/>
<protein>
    <submittedName>
        <fullName evidence="4">GNAT family N-acetyltransferase</fullName>
    </submittedName>
</protein>
<evidence type="ECO:0000313" key="5">
    <source>
        <dbReference type="Proteomes" id="UP000253094"/>
    </source>
</evidence>
<evidence type="ECO:0000313" key="4">
    <source>
        <dbReference type="EMBL" id="RCG21141.1"/>
    </source>
</evidence>
<dbReference type="Proteomes" id="UP000253094">
    <property type="component" value="Unassembled WGS sequence"/>
</dbReference>
<dbReference type="CDD" id="cd04301">
    <property type="entry name" value="NAT_SF"/>
    <property type="match status" value="1"/>
</dbReference>
<dbReference type="SUPFAM" id="SSF55729">
    <property type="entry name" value="Acyl-CoA N-acyltransferases (Nat)"/>
    <property type="match status" value="1"/>
</dbReference>
<gene>
    <name evidence="4" type="ORF">DQ384_36615</name>
</gene>
<feature type="domain" description="N-acetyltransferase" evidence="3">
    <location>
        <begin position="1"/>
        <end position="164"/>
    </location>
</feature>
<dbReference type="Gene3D" id="3.40.630.30">
    <property type="match status" value="1"/>
</dbReference>
<dbReference type="Pfam" id="PF00583">
    <property type="entry name" value="Acetyltransf_1"/>
    <property type="match status" value="1"/>
</dbReference>
<sequence length="194" mass="20458">MDVVPPALAAAIDQHGGHLRVPHGRATVLVACAPGDAAVIALSYSCPPVRLIGELADLGGPVQRRAAQTLRELELLAVAEHARGTGVGTALLAASEEHLRQGGCKLVFAKVRQGDRQVLRWYRRRGYLPATPHEPVRVSLGGAVITFDDGGDGYQLVVKSLDATTRVARMMASAGSYLTVARRASPVTPQVTGQ</sequence>
<keyword evidence="1 4" id="KW-0808">Transferase</keyword>
<comment type="caution">
    <text evidence="4">The sequence shown here is derived from an EMBL/GenBank/DDBJ whole genome shotgun (WGS) entry which is preliminary data.</text>
</comment>
<dbReference type="InterPro" id="IPR000182">
    <property type="entry name" value="GNAT_dom"/>
</dbReference>
<keyword evidence="5" id="KW-1185">Reference proteome</keyword>
<reference evidence="4 5" key="1">
    <citation type="submission" date="2018-06" db="EMBL/GenBank/DDBJ databases">
        <title>Sphaerisporangium craniellae sp. nov., isolated from a marine sponge in the South China Sea.</title>
        <authorList>
            <person name="Li L."/>
        </authorList>
    </citation>
    <scope>NUCLEOTIDE SEQUENCE [LARGE SCALE GENOMIC DNA]</scope>
    <source>
        <strain evidence="4 5">CCTCC AA 208026</strain>
    </source>
</reference>
<organism evidence="4 5">
    <name type="scientific">Sphaerisporangium album</name>
    <dbReference type="NCBI Taxonomy" id="509200"/>
    <lineage>
        <taxon>Bacteria</taxon>
        <taxon>Bacillati</taxon>
        <taxon>Actinomycetota</taxon>
        <taxon>Actinomycetes</taxon>
        <taxon>Streptosporangiales</taxon>
        <taxon>Streptosporangiaceae</taxon>
        <taxon>Sphaerisporangium</taxon>
    </lineage>
</organism>
<dbReference type="PROSITE" id="PS51186">
    <property type="entry name" value="GNAT"/>
    <property type="match status" value="1"/>
</dbReference>
<dbReference type="PANTHER" id="PTHR43877">
    <property type="entry name" value="AMINOALKYLPHOSPHONATE N-ACETYLTRANSFERASE-RELATED-RELATED"/>
    <property type="match status" value="1"/>
</dbReference>
<dbReference type="PANTHER" id="PTHR43877:SF2">
    <property type="entry name" value="AMINOALKYLPHOSPHONATE N-ACETYLTRANSFERASE-RELATED"/>
    <property type="match status" value="1"/>
</dbReference>
<dbReference type="InterPro" id="IPR050832">
    <property type="entry name" value="Bact_Acetyltransf"/>
</dbReference>
<name>A0A367ESW9_9ACTN</name>